<comment type="caution">
    <text evidence="2">The sequence shown here is derived from an EMBL/GenBank/DDBJ whole genome shotgun (WGS) entry which is preliminary data.</text>
</comment>
<evidence type="ECO:0000259" key="1">
    <source>
        <dbReference type="PROSITE" id="PS50043"/>
    </source>
</evidence>
<dbReference type="PROSITE" id="PS50043">
    <property type="entry name" value="HTH_LUXR_2"/>
    <property type="match status" value="1"/>
</dbReference>
<evidence type="ECO:0000313" key="2">
    <source>
        <dbReference type="EMBL" id="MBB3204325.1"/>
    </source>
</evidence>
<evidence type="ECO:0000313" key="3">
    <source>
        <dbReference type="Proteomes" id="UP000536179"/>
    </source>
</evidence>
<dbReference type="Pfam" id="PF00196">
    <property type="entry name" value="GerE"/>
    <property type="match status" value="1"/>
</dbReference>
<dbReference type="EMBL" id="JACHXU010000001">
    <property type="protein sequence ID" value="MBB3204325.1"/>
    <property type="molecule type" value="Genomic_DNA"/>
</dbReference>
<accession>A0A7W5H3W7</accession>
<dbReference type="InterPro" id="IPR000792">
    <property type="entry name" value="Tscrpt_reg_LuxR_C"/>
</dbReference>
<protein>
    <submittedName>
        <fullName evidence="2">DNA-binding CsgD family transcriptional regulator</fullName>
    </submittedName>
</protein>
<dbReference type="Proteomes" id="UP000536179">
    <property type="component" value="Unassembled WGS sequence"/>
</dbReference>
<proteinExistence type="predicted"/>
<dbReference type="Gene3D" id="1.10.10.10">
    <property type="entry name" value="Winged helix-like DNA-binding domain superfamily/Winged helix DNA-binding domain"/>
    <property type="match status" value="1"/>
</dbReference>
<reference evidence="2 3" key="1">
    <citation type="submission" date="2020-08" db="EMBL/GenBank/DDBJ databases">
        <title>Genomic Encyclopedia of Type Strains, Phase III (KMG-III): the genomes of soil and plant-associated and newly described type strains.</title>
        <authorList>
            <person name="Whitman W."/>
        </authorList>
    </citation>
    <scope>NUCLEOTIDE SEQUENCE [LARGE SCALE GENOMIC DNA]</scope>
    <source>
        <strain evidence="2 3">CECT 8075</strain>
    </source>
</reference>
<dbReference type="SUPFAM" id="SSF46894">
    <property type="entry name" value="C-terminal effector domain of the bipartite response regulators"/>
    <property type="match status" value="1"/>
</dbReference>
<dbReference type="SMART" id="SM00421">
    <property type="entry name" value="HTH_LUXR"/>
    <property type="match status" value="1"/>
</dbReference>
<feature type="domain" description="HTH luxR-type" evidence="1">
    <location>
        <begin position="200"/>
        <end position="263"/>
    </location>
</feature>
<gene>
    <name evidence="2" type="ORF">FHS27_000089</name>
</gene>
<dbReference type="RefSeq" id="WP_184300233.1">
    <property type="nucleotide sequence ID" value="NZ_JACHXU010000001.1"/>
</dbReference>
<name>A0A7W5H3W7_9BACT</name>
<dbReference type="InterPro" id="IPR016032">
    <property type="entry name" value="Sig_transdc_resp-reg_C-effctor"/>
</dbReference>
<keyword evidence="2" id="KW-0238">DNA-binding</keyword>
<dbReference type="AlphaFoldDB" id="A0A7W5H3W7"/>
<dbReference type="InterPro" id="IPR036388">
    <property type="entry name" value="WH-like_DNA-bd_sf"/>
</dbReference>
<keyword evidence="3" id="KW-1185">Reference proteome</keyword>
<sequence length="263" mass="30156">MEFSPVVVNKLVQLWDELEAFPVEQATEANVHLMKTLATWLDSDYAYWCGLLRVVDGNAAEEDPLGGWRVRVSEPYKLPQIYEDHREEILENQHLADTVGAASIAIMREAGNFRVRRLRELVDLSEYEKSAHFQKLQMPYGLTDRVYIVTPVNEDTESCFCFELAGDDGKRFDSELTDFVGTALRSVRWFQRRLFLSHGLVVGDEIFSEMERRIVLLLLTDKSEKEIAIEIGRATSTTHNYVTGIYRKFGVNNRAGLMAIWLG</sequence>
<dbReference type="GO" id="GO:0003677">
    <property type="term" value="F:DNA binding"/>
    <property type="evidence" value="ECO:0007669"/>
    <property type="project" value="UniProtKB-KW"/>
</dbReference>
<organism evidence="2 3">
    <name type="scientific">Aporhodopirellula rubra</name>
    <dbReference type="NCBI Taxonomy" id="980271"/>
    <lineage>
        <taxon>Bacteria</taxon>
        <taxon>Pseudomonadati</taxon>
        <taxon>Planctomycetota</taxon>
        <taxon>Planctomycetia</taxon>
        <taxon>Pirellulales</taxon>
        <taxon>Pirellulaceae</taxon>
        <taxon>Aporhodopirellula</taxon>
    </lineage>
</organism>
<dbReference type="GO" id="GO:0006355">
    <property type="term" value="P:regulation of DNA-templated transcription"/>
    <property type="evidence" value="ECO:0007669"/>
    <property type="project" value="InterPro"/>
</dbReference>